<comment type="similarity">
    <text evidence="1">Belongs to the short-chain dehydrogenases/reductases (SDR) family.</text>
</comment>
<protein>
    <recommendedName>
        <fullName evidence="6">D-arabinitol 2-dehydrogenase</fullName>
    </recommendedName>
</protein>
<dbReference type="Gene3D" id="3.40.50.720">
    <property type="entry name" value="NAD(P)-binding Rossmann-like Domain"/>
    <property type="match status" value="1"/>
</dbReference>
<keyword evidence="5" id="KW-1185">Reference proteome</keyword>
<dbReference type="PRINTS" id="PR00081">
    <property type="entry name" value="GDHRDH"/>
</dbReference>
<evidence type="ECO:0000313" key="5">
    <source>
        <dbReference type="Proteomes" id="UP000054481"/>
    </source>
</evidence>
<dbReference type="InterPro" id="IPR020904">
    <property type="entry name" value="Sc_DH/Rdtase_CS"/>
</dbReference>
<dbReference type="AlphaFoldDB" id="A0A0F7ZGU8"/>
<dbReference type="PANTHER" id="PTHR43008:SF10">
    <property type="entry name" value="CHAIN DEHYDROGENASE_OXIDOREDUCTASE, PUTATIVE (AFU_ORTHOLOGUE AFUA_2G15740)-RELATED"/>
    <property type="match status" value="1"/>
</dbReference>
<proteinExistence type="inferred from homology"/>
<dbReference type="Pfam" id="PF13561">
    <property type="entry name" value="adh_short_C2"/>
    <property type="match status" value="1"/>
</dbReference>
<dbReference type="Proteomes" id="UP000054481">
    <property type="component" value="Unassembled WGS sequence"/>
</dbReference>
<evidence type="ECO:0000313" key="4">
    <source>
        <dbReference type="EMBL" id="KJZ71516.1"/>
    </source>
</evidence>
<dbReference type="OrthoDB" id="1669814at2759"/>
<dbReference type="PANTHER" id="PTHR43008">
    <property type="entry name" value="BENZIL REDUCTASE"/>
    <property type="match status" value="1"/>
</dbReference>
<dbReference type="InterPro" id="IPR002347">
    <property type="entry name" value="SDR_fam"/>
</dbReference>
<keyword evidence="3" id="KW-0560">Oxidoreductase</keyword>
<evidence type="ECO:0000256" key="1">
    <source>
        <dbReference type="ARBA" id="ARBA00006484"/>
    </source>
</evidence>
<evidence type="ECO:0000256" key="3">
    <source>
        <dbReference type="ARBA" id="ARBA00023002"/>
    </source>
</evidence>
<dbReference type="GO" id="GO:0016616">
    <property type="term" value="F:oxidoreductase activity, acting on the CH-OH group of donors, NAD or NADP as acceptor"/>
    <property type="evidence" value="ECO:0007669"/>
    <property type="project" value="UniProtKB-ARBA"/>
</dbReference>
<keyword evidence="2" id="KW-0521">NADP</keyword>
<dbReference type="InterPro" id="IPR036291">
    <property type="entry name" value="NAD(P)-bd_dom_sf"/>
</dbReference>
<sequence length="274" mass="29275">MPPNYEVCNKRFADFDLLGKTFVVTGGARGLGLSLAEALVEAGGKVYCLDRAEEPDKEWEDARRRVVPNGVAAWSIASKTSLNGAIVAAGVLQITPAMEYATEDAAAMLATNFAGAFETASAVARMMFKYKCGGSICFIASMSGLVANKGMVSAVYNSSKVALIQLTRSLAMEWGSARTDGSPGIRVNAISPGHIITPMVKKTFVEKPELKELWTNENMMKRLAQPEFKGAALFLLSKASSFMTGSNMIIDGGCMAHPNQSWTAQVSQDQPATV</sequence>
<accession>A0A0F7ZGU8</accession>
<evidence type="ECO:0008006" key="6">
    <source>
        <dbReference type="Google" id="ProtNLM"/>
    </source>
</evidence>
<organism evidence="4 5">
    <name type="scientific">Hirsutella minnesotensis 3608</name>
    <dbReference type="NCBI Taxonomy" id="1043627"/>
    <lineage>
        <taxon>Eukaryota</taxon>
        <taxon>Fungi</taxon>
        <taxon>Dikarya</taxon>
        <taxon>Ascomycota</taxon>
        <taxon>Pezizomycotina</taxon>
        <taxon>Sordariomycetes</taxon>
        <taxon>Hypocreomycetidae</taxon>
        <taxon>Hypocreales</taxon>
        <taxon>Ophiocordycipitaceae</taxon>
        <taxon>Hirsutella</taxon>
    </lineage>
</organism>
<dbReference type="PROSITE" id="PS00061">
    <property type="entry name" value="ADH_SHORT"/>
    <property type="match status" value="1"/>
</dbReference>
<reference evidence="4 5" key="1">
    <citation type="journal article" date="2014" name="Genome Biol. Evol.">
        <title>Comparative genomics and transcriptomics analyses reveal divergent lifestyle features of nematode endoparasitic fungus Hirsutella minnesotensis.</title>
        <authorList>
            <person name="Lai Y."/>
            <person name="Liu K."/>
            <person name="Zhang X."/>
            <person name="Zhang X."/>
            <person name="Li K."/>
            <person name="Wang N."/>
            <person name="Shu C."/>
            <person name="Wu Y."/>
            <person name="Wang C."/>
            <person name="Bushley K.E."/>
            <person name="Xiang M."/>
            <person name="Liu X."/>
        </authorList>
    </citation>
    <scope>NUCLEOTIDE SEQUENCE [LARGE SCALE GENOMIC DNA]</scope>
    <source>
        <strain evidence="4 5">3608</strain>
    </source>
</reference>
<dbReference type="GO" id="GO:0050664">
    <property type="term" value="F:oxidoreductase activity, acting on NAD(P)H, oxygen as acceptor"/>
    <property type="evidence" value="ECO:0007669"/>
    <property type="project" value="TreeGrafter"/>
</dbReference>
<name>A0A0F7ZGU8_9HYPO</name>
<evidence type="ECO:0000256" key="2">
    <source>
        <dbReference type="ARBA" id="ARBA00022857"/>
    </source>
</evidence>
<dbReference type="EMBL" id="KQ030571">
    <property type="protein sequence ID" value="KJZ71516.1"/>
    <property type="molecule type" value="Genomic_DNA"/>
</dbReference>
<gene>
    <name evidence="4" type="ORF">HIM_09104</name>
</gene>
<dbReference type="SUPFAM" id="SSF51735">
    <property type="entry name" value="NAD(P)-binding Rossmann-fold domains"/>
    <property type="match status" value="1"/>
</dbReference>